<gene>
    <name evidence="1" type="ORF">NCTC12026_02252</name>
</gene>
<sequence>MSGVTNKSAGNIIELKVNGATVCYLNTSGAVAADYLSFITKTTETLMLDRDSLEQEANVFGKTIQHGYSSFPTVNASSLEGIESRTFQESQDVFGGQK</sequence>
<accession>A0A379G4M7</accession>
<dbReference type="EMBL" id="UGUA01000002">
    <property type="protein sequence ID" value="SUC35851.1"/>
    <property type="molecule type" value="Genomic_DNA"/>
</dbReference>
<dbReference type="AlphaFoldDB" id="A0A379G4M7"/>
<dbReference type="Proteomes" id="UP000255129">
    <property type="component" value="Unassembled WGS sequence"/>
</dbReference>
<dbReference type="RefSeq" id="WP_181875036.1">
    <property type="nucleotide sequence ID" value="NZ_UGUA01000002.1"/>
</dbReference>
<name>A0A379G4M7_9GAMM</name>
<evidence type="ECO:0000313" key="1">
    <source>
        <dbReference type="EMBL" id="SUC35851.1"/>
    </source>
</evidence>
<reference evidence="1 2" key="1">
    <citation type="submission" date="2018-06" db="EMBL/GenBank/DDBJ databases">
        <authorList>
            <consortium name="Pathogen Informatics"/>
            <person name="Doyle S."/>
        </authorList>
    </citation>
    <scope>NUCLEOTIDE SEQUENCE [LARGE SCALE GENOMIC DNA]</scope>
    <source>
        <strain evidence="1 2">NCTC12026</strain>
    </source>
</reference>
<organism evidence="1 2">
    <name type="scientific">Providencia rustigianii</name>
    <dbReference type="NCBI Taxonomy" id="158850"/>
    <lineage>
        <taxon>Bacteria</taxon>
        <taxon>Pseudomonadati</taxon>
        <taxon>Pseudomonadota</taxon>
        <taxon>Gammaproteobacteria</taxon>
        <taxon>Enterobacterales</taxon>
        <taxon>Morganellaceae</taxon>
        <taxon>Providencia</taxon>
    </lineage>
</organism>
<evidence type="ECO:0000313" key="2">
    <source>
        <dbReference type="Proteomes" id="UP000255129"/>
    </source>
</evidence>
<proteinExistence type="predicted"/>
<protein>
    <submittedName>
        <fullName evidence="1">Uncharacterized protein</fullName>
    </submittedName>
</protein>